<dbReference type="GO" id="GO:0004523">
    <property type="term" value="F:RNA-DNA hybrid ribonuclease activity"/>
    <property type="evidence" value="ECO:0007669"/>
    <property type="project" value="InterPro"/>
</dbReference>
<dbReference type="PANTHER" id="PTHR47723:SF19">
    <property type="entry name" value="POLYNUCLEOTIDYL TRANSFERASE, RIBONUCLEASE H-LIKE SUPERFAMILY PROTEIN"/>
    <property type="match status" value="1"/>
</dbReference>
<dbReference type="PANTHER" id="PTHR47723">
    <property type="entry name" value="OS05G0353850 PROTEIN"/>
    <property type="match status" value="1"/>
</dbReference>
<dbReference type="AlphaFoldDB" id="A0AAD9TGQ7"/>
<name>A0AAD9TGQ7_9ROSI</name>
<evidence type="ECO:0000313" key="2">
    <source>
        <dbReference type="EMBL" id="KAK2635782.1"/>
    </source>
</evidence>
<organism evidence="2 3">
    <name type="scientific">Dipteronia dyeriana</name>
    <dbReference type="NCBI Taxonomy" id="168575"/>
    <lineage>
        <taxon>Eukaryota</taxon>
        <taxon>Viridiplantae</taxon>
        <taxon>Streptophyta</taxon>
        <taxon>Embryophyta</taxon>
        <taxon>Tracheophyta</taxon>
        <taxon>Spermatophyta</taxon>
        <taxon>Magnoliopsida</taxon>
        <taxon>eudicotyledons</taxon>
        <taxon>Gunneridae</taxon>
        <taxon>Pentapetalae</taxon>
        <taxon>rosids</taxon>
        <taxon>malvids</taxon>
        <taxon>Sapindales</taxon>
        <taxon>Sapindaceae</taxon>
        <taxon>Hippocastanoideae</taxon>
        <taxon>Acereae</taxon>
        <taxon>Dipteronia</taxon>
    </lineage>
</organism>
<evidence type="ECO:0000259" key="1">
    <source>
        <dbReference type="PROSITE" id="PS50879"/>
    </source>
</evidence>
<dbReference type="InterPro" id="IPR036397">
    <property type="entry name" value="RNaseH_sf"/>
</dbReference>
<dbReference type="InterPro" id="IPR012337">
    <property type="entry name" value="RNaseH-like_sf"/>
</dbReference>
<dbReference type="InterPro" id="IPR053151">
    <property type="entry name" value="RNase_H-like"/>
</dbReference>
<dbReference type="EMBL" id="JANJYI010000009">
    <property type="protein sequence ID" value="KAK2635782.1"/>
    <property type="molecule type" value="Genomic_DNA"/>
</dbReference>
<reference evidence="2" key="1">
    <citation type="journal article" date="2023" name="Plant J.">
        <title>Genome sequences and population genomics provide insights into the demographic history, inbreeding, and mutation load of two 'living fossil' tree species of Dipteronia.</title>
        <authorList>
            <person name="Feng Y."/>
            <person name="Comes H.P."/>
            <person name="Chen J."/>
            <person name="Zhu S."/>
            <person name="Lu R."/>
            <person name="Zhang X."/>
            <person name="Li P."/>
            <person name="Qiu J."/>
            <person name="Olsen K.M."/>
            <person name="Qiu Y."/>
        </authorList>
    </citation>
    <scope>NUCLEOTIDE SEQUENCE</scope>
    <source>
        <strain evidence="2">KIB01</strain>
    </source>
</reference>
<proteinExistence type="predicted"/>
<comment type="caution">
    <text evidence="2">The sequence shown here is derived from an EMBL/GenBank/DDBJ whole genome shotgun (WGS) entry which is preliminary data.</text>
</comment>
<dbReference type="SUPFAM" id="SSF53098">
    <property type="entry name" value="Ribonuclease H-like"/>
    <property type="match status" value="1"/>
</dbReference>
<dbReference type="InterPro" id="IPR002156">
    <property type="entry name" value="RNaseH_domain"/>
</dbReference>
<feature type="domain" description="RNase H type-1" evidence="1">
    <location>
        <begin position="73"/>
        <end position="179"/>
    </location>
</feature>
<gene>
    <name evidence="2" type="ORF">Ddye_030574</name>
</gene>
<dbReference type="Proteomes" id="UP001280121">
    <property type="component" value="Unassembled WGS sequence"/>
</dbReference>
<protein>
    <recommendedName>
        <fullName evidence="1">RNase H type-1 domain-containing protein</fullName>
    </recommendedName>
</protein>
<dbReference type="PROSITE" id="PS50879">
    <property type="entry name" value="RNASE_H_1"/>
    <property type="match status" value="1"/>
</dbReference>
<dbReference type="GO" id="GO:0003676">
    <property type="term" value="F:nucleic acid binding"/>
    <property type="evidence" value="ECO:0007669"/>
    <property type="project" value="InterPro"/>
</dbReference>
<keyword evidence="3" id="KW-1185">Reference proteome</keyword>
<accession>A0AAD9TGQ7</accession>
<dbReference type="Pfam" id="PF13456">
    <property type="entry name" value="RVT_3"/>
    <property type="match status" value="1"/>
</dbReference>
<dbReference type="Gene3D" id="3.30.420.10">
    <property type="entry name" value="Ribonuclease H-like superfamily/Ribonuclease H"/>
    <property type="match status" value="1"/>
</dbReference>
<evidence type="ECO:0000313" key="3">
    <source>
        <dbReference type="Proteomes" id="UP001280121"/>
    </source>
</evidence>
<sequence length="179" mass="19830">MTDYLVWPHSRDDIVLVRAALSLIWRSVYDANSLGIGCMHNCVDDLLILHRFGLYGRPGKAPGIKSVVWSPSAPGWIKVNTDGAALGSPGVGGCGGVFRTCRSLVKACSVVPLGQGFAFEAELHAASLAINYAWNLGWHRIWLENDSSYIVQLLLVRSDRVTWRVRQAWQRCPHQISNM</sequence>